<dbReference type="PANTHER" id="PTHR10039">
    <property type="entry name" value="AMELOGENIN"/>
    <property type="match status" value="1"/>
</dbReference>
<evidence type="ECO:0000313" key="5">
    <source>
        <dbReference type="Proteomes" id="UP000567179"/>
    </source>
</evidence>
<evidence type="ECO:0000256" key="1">
    <source>
        <dbReference type="ARBA" id="ARBA00022737"/>
    </source>
</evidence>
<keyword evidence="5" id="KW-1185">Reference proteome</keyword>
<comment type="caution">
    <text evidence="4">The sequence shown here is derived from an EMBL/GenBank/DDBJ whole genome shotgun (WGS) entry which is preliminary data.</text>
</comment>
<gene>
    <name evidence="4" type="ORF">D9619_009851</name>
</gene>
<dbReference type="InterPro" id="IPR007111">
    <property type="entry name" value="NACHT_NTPase"/>
</dbReference>
<name>A0A8H5F6H7_9AGAR</name>
<evidence type="ECO:0000313" key="4">
    <source>
        <dbReference type="EMBL" id="KAF5325544.1"/>
    </source>
</evidence>
<dbReference type="PROSITE" id="PS50837">
    <property type="entry name" value="NACHT"/>
    <property type="match status" value="1"/>
</dbReference>
<accession>A0A8H5F6H7</accession>
<dbReference type="InterPro" id="IPR027417">
    <property type="entry name" value="P-loop_NTPase"/>
</dbReference>
<dbReference type="EMBL" id="JAACJJ010000015">
    <property type="protein sequence ID" value="KAF5325544.1"/>
    <property type="molecule type" value="Genomic_DNA"/>
</dbReference>
<dbReference type="OrthoDB" id="5967843at2759"/>
<evidence type="ECO:0000256" key="2">
    <source>
        <dbReference type="SAM" id="MobiDB-lite"/>
    </source>
</evidence>
<dbReference type="Proteomes" id="UP000567179">
    <property type="component" value="Unassembled WGS sequence"/>
</dbReference>
<protein>
    <recommendedName>
        <fullName evidence="3">NACHT domain-containing protein</fullName>
    </recommendedName>
</protein>
<organism evidence="4 5">
    <name type="scientific">Psilocybe cf. subviscida</name>
    <dbReference type="NCBI Taxonomy" id="2480587"/>
    <lineage>
        <taxon>Eukaryota</taxon>
        <taxon>Fungi</taxon>
        <taxon>Dikarya</taxon>
        <taxon>Basidiomycota</taxon>
        <taxon>Agaricomycotina</taxon>
        <taxon>Agaricomycetes</taxon>
        <taxon>Agaricomycetidae</taxon>
        <taxon>Agaricales</taxon>
        <taxon>Agaricineae</taxon>
        <taxon>Strophariaceae</taxon>
        <taxon>Psilocybe</taxon>
    </lineage>
</organism>
<evidence type="ECO:0000259" key="3">
    <source>
        <dbReference type="PROSITE" id="PS50837"/>
    </source>
</evidence>
<proteinExistence type="predicted"/>
<feature type="region of interest" description="Disordered" evidence="2">
    <location>
        <begin position="1"/>
        <end position="20"/>
    </location>
</feature>
<dbReference type="AlphaFoldDB" id="A0A8H5F6H7"/>
<dbReference type="SUPFAM" id="SSF52540">
    <property type="entry name" value="P-loop containing nucleoside triphosphate hydrolases"/>
    <property type="match status" value="1"/>
</dbReference>
<sequence length="535" mass="59980">MTEATLGDSRPRGSGFGRSMFHQASNTKIYGGDFHMHEHTHGVGGMDNKQRIREALALLNSRAEHGAPYDAAAREDVPKCRERTRVAVIDGIHKWAHSQESDAHPFMWMYGPAGCGKTTIMQTVAEIFNEEDCLATSFFFSKLSAARPTEKTNFIITIAYQLSLCILPLEQPLADALSNPSILTKSLAKQLDALVIGPLKMLDPAQVGGPRCIVLIDGLDECTGDAAQRDVLDLLEQFWRQTHHRIRILVASRPLSPIQAFFSRASIRRITRTIALDNKYEPDEDIRRFILSEFGKIREEHPARRGLPSNWPTDSNVTTLVRRASGQFIYASVVMKYIADHGRHPHNSLQTIISLKTSGNERPYQQLDALYTEILSSIEPQNLAYVQDIIGCLLIDTDFHFSRAVQKGVPWEDHAIDFLFMVQPGTTDKSVKHWECCRYLLIMLSKAPLSLELAAVLEDLLQVPKDCLIQEIHISNASVQIEEAPLSLVAAVLKGPLQVPKDCLIQESHIGNVSRQIEPEEFFISICLYLFYAAI</sequence>
<reference evidence="4 5" key="1">
    <citation type="journal article" date="2020" name="ISME J.">
        <title>Uncovering the hidden diversity of litter-decomposition mechanisms in mushroom-forming fungi.</title>
        <authorList>
            <person name="Floudas D."/>
            <person name="Bentzer J."/>
            <person name="Ahren D."/>
            <person name="Johansson T."/>
            <person name="Persson P."/>
            <person name="Tunlid A."/>
        </authorList>
    </citation>
    <scope>NUCLEOTIDE SEQUENCE [LARGE SCALE GENOMIC DNA]</scope>
    <source>
        <strain evidence="4 5">CBS 101986</strain>
    </source>
</reference>
<dbReference type="Pfam" id="PF24883">
    <property type="entry name" value="NPHP3_N"/>
    <property type="match status" value="1"/>
</dbReference>
<dbReference type="Gene3D" id="3.40.50.300">
    <property type="entry name" value="P-loop containing nucleotide triphosphate hydrolases"/>
    <property type="match status" value="1"/>
</dbReference>
<keyword evidence="1" id="KW-0677">Repeat</keyword>
<dbReference type="InterPro" id="IPR056884">
    <property type="entry name" value="NPHP3-like_N"/>
</dbReference>
<feature type="domain" description="NACHT" evidence="3">
    <location>
        <begin position="105"/>
        <end position="254"/>
    </location>
</feature>